<dbReference type="InterPro" id="IPR003660">
    <property type="entry name" value="HAMP_dom"/>
</dbReference>
<accession>A0A6P1TNS3</accession>
<evidence type="ECO:0000313" key="7">
    <source>
        <dbReference type="EMBL" id="QHQ61849.1"/>
    </source>
</evidence>
<keyword evidence="4" id="KW-0812">Transmembrane</keyword>
<dbReference type="SMART" id="SM00304">
    <property type="entry name" value="HAMP"/>
    <property type="match status" value="1"/>
</dbReference>
<evidence type="ECO:0000256" key="4">
    <source>
        <dbReference type="SAM" id="Phobius"/>
    </source>
</evidence>
<dbReference type="PANTHER" id="PTHR43531:SF11">
    <property type="entry name" value="METHYL-ACCEPTING CHEMOTAXIS PROTEIN 3"/>
    <property type="match status" value="1"/>
</dbReference>
<name>A0A6P1TNS3_9FIRM</name>
<feature type="transmembrane region" description="Helical" evidence="4">
    <location>
        <begin position="28"/>
        <end position="47"/>
    </location>
</feature>
<dbReference type="EMBL" id="CP048000">
    <property type="protein sequence ID" value="QHQ61849.1"/>
    <property type="molecule type" value="Genomic_DNA"/>
</dbReference>
<dbReference type="PRINTS" id="PR00260">
    <property type="entry name" value="CHEMTRNSDUCR"/>
</dbReference>
<keyword evidence="1" id="KW-0145">Chemotaxis</keyword>
<dbReference type="Pfam" id="PF00672">
    <property type="entry name" value="HAMP"/>
    <property type="match status" value="1"/>
</dbReference>
<dbReference type="Gene3D" id="1.10.8.500">
    <property type="entry name" value="HAMP domain in histidine kinase"/>
    <property type="match status" value="1"/>
</dbReference>
<dbReference type="InterPro" id="IPR004089">
    <property type="entry name" value="MCPsignal_dom"/>
</dbReference>
<feature type="domain" description="Methyl-accepting transducer" evidence="5">
    <location>
        <begin position="325"/>
        <end position="554"/>
    </location>
</feature>
<organism evidence="7 8">
    <name type="scientific">Anaerocolumna sedimenticola</name>
    <dbReference type="NCBI Taxonomy" id="2696063"/>
    <lineage>
        <taxon>Bacteria</taxon>
        <taxon>Bacillati</taxon>
        <taxon>Bacillota</taxon>
        <taxon>Clostridia</taxon>
        <taxon>Lachnospirales</taxon>
        <taxon>Lachnospiraceae</taxon>
        <taxon>Anaerocolumna</taxon>
    </lineage>
</organism>
<dbReference type="PANTHER" id="PTHR43531">
    <property type="entry name" value="PROTEIN ICFG"/>
    <property type="match status" value="1"/>
</dbReference>
<keyword evidence="4" id="KW-1133">Transmembrane helix</keyword>
<gene>
    <name evidence="7" type="ORF">Ana3638_14560</name>
</gene>
<dbReference type="Gene3D" id="1.10.287.950">
    <property type="entry name" value="Methyl-accepting chemotaxis protein"/>
    <property type="match status" value="1"/>
</dbReference>
<feature type="transmembrane region" description="Helical" evidence="4">
    <location>
        <begin position="197"/>
        <end position="215"/>
    </location>
</feature>
<dbReference type="AlphaFoldDB" id="A0A6P1TNS3"/>
<dbReference type="InterPro" id="IPR051310">
    <property type="entry name" value="MCP_chemotaxis"/>
</dbReference>
<protein>
    <submittedName>
        <fullName evidence="7">HAMP domain-containing protein</fullName>
    </submittedName>
</protein>
<reference evidence="7 8" key="1">
    <citation type="submission" date="2020-01" db="EMBL/GenBank/DDBJ databases">
        <title>Genome analysis of Anaerocolumna sp. CBA3638.</title>
        <authorList>
            <person name="Kim J."/>
            <person name="Roh S.W."/>
        </authorList>
    </citation>
    <scope>NUCLEOTIDE SEQUENCE [LARGE SCALE GENOMIC DNA]</scope>
    <source>
        <strain evidence="7 8">CBA3638</strain>
    </source>
</reference>
<evidence type="ECO:0000256" key="3">
    <source>
        <dbReference type="PROSITE-ProRule" id="PRU00284"/>
    </source>
</evidence>
<dbReference type="PROSITE" id="PS50885">
    <property type="entry name" value="HAMP"/>
    <property type="match status" value="1"/>
</dbReference>
<dbReference type="RefSeq" id="WP_161838674.1">
    <property type="nucleotide sequence ID" value="NZ_CP048000.1"/>
</dbReference>
<dbReference type="GO" id="GO:0004888">
    <property type="term" value="F:transmembrane signaling receptor activity"/>
    <property type="evidence" value="ECO:0007669"/>
    <property type="project" value="InterPro"/>
</dbReference>
<dbReference type="GO" id="GO:0005886">
    <property type="term" value="C:plasma membrane"/>
    <property type="evidence" value="ECO:0007669"/>
    <property type="project" value="TreeGrafter"/>
</dbReference>
<dbReference type="GO" id="GO:0007165">
    <property type="term" value="P:signal transduction"/>
    <property type="evidence" value="ECO:0007669"/>
    <property type="project" value="UniProtKB-KW"/>
</dbReference>
<dbReference type="GO" id="GO:0006935">
    <property type="term" value="P:chemotaxis"/>
    <property type="evidence" value="ECO:0007669"/>
    <property type="project" value="UniProtKB-KW"/>
</dbReference>
<sequence length="571" mass="62660">MKQKRRKQNKQKAVADSIKIKLGRSLRLTGAVSAFSIIMAIVFLLSISGDVKSFRDSAFSASDYAWRARQALLLIESNLLKAAADSSGEKTGGYLAAANTASNDLISTVTVLAKLKVATKEDMNRINDLTMEMSAVKTNMMAKASLNTEDGYGKVKELLMNDFMKPADETGLILEKISERAAQSADHFVFWSSMKSYASLGILFLFFGLTVIILIRTSKSIINRITAPIDTIKNALLEVSGGNLDIELNYESKDEFGTLADSIRETITELKKYIDNIREVLKNISEKDMRNGIEIEYKGSFYPLKVSVNYIVEFLNEIIGKMKEMSLQVSDGAARMEQSSVRLANDANDQSGSVEELAATIQEISEAVHINAAHAQHVNRFFDDSINEINKGNDYMREMLLSMEQITEQSNQVSEIVQMIDEISTQTDLLSLNASIEAARAGAFGRGFAVVADEIGKLAKGSAEAARRSTELIHKTLEAVESGSELTNRTANVFEKIVKDSEEMRKLVDGIDKACSKQSVTLEEILKAVHQIAEITESNSAAAGESAALSNELLKGTKTLDSMLSEYKVGL</sequence>
<dbReference type="CDD" id="cd06225">
    <property type="entry name" value="HAMP"/>
    <property type="match status" value="1"/>
</dbReference>
<evidence type="ECO:0000256" key="2">
    <source>
        <dbReference type="ARBA" id="ARBA00029447"/>
    </source>
</evidence>
<dbReference type="Pfam" id="PF00015">
    <property type="entry name" value="MCPsignal"/>
    <property type="match status" value="1"/>
</dbReference>
<keyword evidence="4" id="KW-0472">Membrane</keyword>
<dbReference type="InterPro" id="IPR004090">
    <property type="entry name" value="Chemotax_Me-accpt_rcpt"/>
</dbReference>
<proteinExistence type="inferred from homology"/>
<keyword evidence="8" id="KW-1185">Reference proteome</keyword>
<dbReference type="Proteomes" id="UP000464314">
    <property type="component" value="Chromosome"/>
</dbReference>
<keyword evidence="3" id="KW-0807">Transducer</keyword>
<feature type="domain" description="HAMP" evidence="6">
    <location>
        <begin position="223"/>
        <end position="275"/>
    </location>
</feature>
<dbReference type="SMART" id="SM00283">
    <property type="entry name" value="MA"/>
    <property type="match status" value="1"/>
</dbReference>
<evidence type="ECO:0000259" key="5">
    <source>
        <dbReference type="PROSITE" id="PS50111"/>
    </source>
</evidence>
<dbReference type="SUPFAM" id="SSF58104">
    <property type="entry name" value="Methyl-accepting chemotaxis protein (MCP) signaling domain"/>
    <property type="match status" value="1"/>
</dbReference>
<evidence type="ECO:0000256" key="1">
    <source>
        <dbReference type="ARBA" id="ARBA00022500"/>
    </source>
</evidence>
<evidence type="ECO:0000259" key="6">
    <source>
        <dbReference type="PROSITE" id="PS50885"/>
    </source>
</evidence>
<evidence type="ECO:0000313" key="8">
    <source>
        <dbReference type="Proteomes" id="UP000464314"/>
    </source>
</evidence>
<comment type="similarity">
    <text evidence="2">Belongs to the methyl-accepting chemotaxis (MCP) protein family.</text>
</comment>
<dbReference type="KEGG" id="anr:Ana3638_14560"/>
<dbReference type="PROSITE" id="PS50111">
    <property type="entry name" value="CHEMOTAXIS_TRANSDUC_2"/>
    <property type="match status" value="1"/>
</dbReference>